<dbReference type="InterPro" id="IPR014245">
    <property type="entry name" value="Spore_III_AF"/>
</dbReference>
<protein>
    <submittedName>
        <fullName evidence="2">Stage III sporulation protein AF</fullName>
    </submittedName>
</protein>
<name>A0ABS2MVH9_9BACI</name>
<dbReference type="EMBL" id="JAFBDR010000001">
    <property type="protein sequence ID" value="MBM7569700.1"/>
    <property type="molecule type" value="Genomic_DNA"/>
</dbReference>
<keyword evidence="1" id="KW-0812">Transmembrane</keyword>
<dbReference type="NCBIfam" id="TIGR02896">
    <property type="entry name" value="spore_III_AF"/>
    <property type="match status" value="1"/>
</dbReference>
<keyword evidence="1" id="KW-1133">Transmembrane helix</keyword>
<sequence>MIIELILPNSSLKKYINLVVGLVLILIFLQPIFQLFQVDIEDILDKATPALDTTLEEERMKNSIELKKNEIQAQQDAYILEEMAVQMKNEVKEGLRENYGISISNITYEFYEEMDISLDSLKTVQVTLREKAETQNVSAVEEVVIDVQKDEITDETTSDMDDDIKSYLREKWQLEDQTISLLWEGGI</sequence>
<keyword evidence="1" id="KW-0472">Membrane</keyword>
<evidence type="ECO:0000313" key="3">
    <source>
        <dbReference type="Proteomes" id="UP001296943"/>
    </source>
</evidence>
<dbReference type="Proteomes" id="UP001296943">
    <property type="component" value="Unassembled WGS sequence"/>
</dbReference>
<dbReference type="Pfam" id="PF09581">
    <property type="entry name" value="Spore_III_AF"/>
    <property type="match status" value="1"/>
</dbReference>
<proteinExistence type="predicted"/>
<evidence type="ECO:0000256" key="1">
    <source>
        <dbReference type="SAM" id="Phobius"/>
    </source>
</evidence>
<gene>
    <name evidence="2" type="ORF">JOC48_000169</name>
</gene>
<reference evidence="2 3" key="1">
    <citation type="submission" date="2021-01" db="EMBL/GenBank/DDBJ databases">
        <title>Genomic Encyclopedia of Type Strains, Phase IV (KMG-IV): sequencing the most valuable type-strain genomes for metagenomic binning, comparative biology and taxonomic classification.</title>
        <authorList>
            <person name="Goeker M."/>
        </authorList>
    </citation>
    <scope>NUCLEOTIDE SEQUENCE [LARGE SCALE GENOMIC DNA]</scope>
    <source>
        <strain evidence="2 3">DSM 23711</strain>
    </source>
</reference>
<feature type="transmembrane region" description="Helical" evidence="1">
    <location>
        <begin position="15"/>
        <end position="36"/>
    </location>
</feature>
<keyword evidence="3" id="KW-1185">Reference proteome</keyword>
<organism evidence="2 3">
    <name type="scientific">Aquibacillus albus</name>
    <dbReference type="NCBI Taxonomy" id="1168171"/>
    <lineage>
        <taxon>Bacteria</taxon>
        <taxon>Bacillati</taxon>
        <taxon>Bacillota</taxon>
        <taxon>Bacilli</taxon>
        <taxon>Bacillales</taxon>
        <taxon>Bacillaceae</taxon>
        <taxon>Aquibacillus</taxon>
    </lineage>
</organism>
<evidence type="ECO:0000313" key="2">
    <source>
        <dbReference type="EMBL" id="MBM7569700.1"/>
    </source>
</evidence>
<accession>A0ABS2MVH9</accession>
<comment type="caution">
    <text evidence="2">The sequence shown here is derived from an EMBL/GenBank/DDBJ whole genome shotgun (WGS) entry which is preliminary data.</text>
</comment>